<protein>
    <submittedName>
        <fullName evidence="1">TVG0325598 protein</fullName>
    </submittedName>
</protein>
<dbReference type="HOGENOM" id="CLU_2839577_0_0_2"/>
<dbReference type="AlphaFoldDB" id="Q97BY6"/>
<dbReference type="Proteomes" id="UP000001017">
    <property type="component" value="Chromosome"/>
</dbReference>
<keyword evidence="2" id="KW-1185">Reference proteome</keyword>
<sequence>MRMHSDHFLKIILKRSTTNTHGDLIIILNASLFQDLDCDKELKIILNFLTNNSKNMRYNDCSFLL</sequence>
<proteinExistence type="predicted"/>
<evidence type="ECO:0000313" key="1">
    <source>
        <dbReference type="EMBL" id="BAB59461.1"/>
    </source>
</evidence>
<gene>
    <name evidence="1" type="ORF">TVG0325598</name>
</gene>
<evidence type="ECO:0000313" key="2">
    <source>
        <dbReference type="Proteomes" id="UP000001017"/>
    </source>
</evidence>
<reference evidence="1 2" key="1">
    <citation type="journal article" date="1999" name="Proc. Jpn. Acad.">
        <title>Determination of the complete genomic DNA sequence of Thermoplasma volvanium GSS1.</title>
        <authorList>
            <person name="Kawashima T."/>
            <person name="Yamamoto Y."/>
            <person name="Aramaki H."/>
            <person name="Nunoshiba T."/>
            <person name="Kawamoto T."/>
            <person name="Watanabe K."/>
            <person name="Yamazaki M."/>
            <person name="Kanehori K."/>
            <person name="Amano N."/>
            <person name="Ohya Y."/>
            <person name="Makino K."/>
            <person name="Suzuki M."/>
        </authorList>
    </citation>
    <scope>NUCLEOTIDE SEQUENCE [LARGE SCALE GENOMIC DNA]</scope>
    <source>
        <strain evidence="2">ATCC 51530 / DSM 4299 / JCM 9571 / NBRC 15438 / GSS1</strain>
    </source>
</reference>
<reference evidence="1 2" key="2">
    <citation type="journal article" date="2000" name="Proc. Natl. Acad. Sci. U.S.A.">
        <title>Archaeal adaptation to higher temperatures revealed by genomic sequence of Thermoplasma volcanium.</title>
        <authorList>
            <person name="Kawashima T."/>
            <person name="Amano N."/>
            <person name="Koike H."/>
            <person name="Makino S."/>
            <person name="Higuchi S."/>
            <person name="Kawashima-Ohya Y."/>
            <person name="Watanabe K."/>
            <person name="Yamazaki M."/>
            <person name="Kanehori K."/>
            <person name="Kawamoto T."/>
            <person name="Nunoshiba T."/>
            <person name="Yamamoto Y."/>
            <person name="Aramaki H."/>
            <person name="Makino K."/>
            <person name="Suzuki M."/>
        </authorList>
    </citation>
    <scope>NUCLEOTIDE SEQUENCE [LARGE SCALE GENOMIC DNA]</scope>
    <source>
        <strain evidence="2">ATCC 51530 / DSM 4299 / JCM 9571 / NBRC 15438 / GSS1</strain>
    </source>
</reference>
<dbReference type="EMBL" id="BA000011">
    <property type="protein sequence ID" value="BAB59461.1"/>
    <property type="molecule type" value="Genomic_DNA"/>
</dbReference>
<name>Q97BY6_THEVO</name>
<dbReference type="KEGG" id="tvo:TVG0325598"/>
<organism evidence="1 2">
    <name type="scientific">Thermoplasma volcanium (strain ATCC 51530 / DSM 4299 / JCM 9571 / NBRC 15438 / GSS1)</name>
    <dbReference type="NCBI Taxonomy" id="273116"/>
    <lineage>
        <taxon>Archaea</taxon>
        <taxon>Methanobacteriati</taxon>
        <taxon>Thermoplasmatota</taxon>
        <taxon>Thermoplasmata</taxon>
        <taxon>Thermoplasmatales</taxon>
        <taxon>Thermoplasmataceae</taxon>
        <taxon>Thermoplasma</taxon>
    </lineage>
</organism>
<dbReference type="PaxDb" id="273116-14324534"/>
<accession>Q97BY6</accession>